<protein>
    <submittedName>
        <fullName evidence="8">MFS general substrate transporter</fullName>
    </submittedName>
</protein>
<evidence type="ECO:0000256" key="2">
    <source>
        <dbReference type="ARBA" id="ARBA00022448"/>
    </source>
</evidence>
<dbReference type="InterPro" id="IPR036259">
    <property type="entry name" value="MFS_trans_sf"/>
</dbReference>
<keyword evidence="2" id="KW-0813">Transport</keyword>
<feature type="transmembrane region" description="Helical" evidence="6">
    <location>
        <begin position="354"/>
        <end position="375"/>
    </location>
</feature>
<dbReference type="EMBL" id="KZ293418">
    <property type="protein sequence ID" value="PBK74863.1"/>
    <property type="molecule type" value="Genomic_DNA"/>
</dbReference>
<feature type="transmembrane region" description="Helical" evidence="6">
    <location>
        <begin position="330"/>
        <end position="348"/>
    </location>
</feature>
<evidence type="ECO:0000256" key="3">
    <source>
        <dbReference type="ARBA" id="ARBA00022692"/>
    </source>
</evidence>
<evidence type="ECO:0000313" key="8">
    <source>
        <dbReference type="EMBL" id="PBK74863.1"/>
    </source>
</evidence>
<organism evidence="8 9">
    <name type="scientific">Armillaria solidipes</name>
    <dbReference type="NCBI Taxonomy" id="1076256"/>
    <lineage>
        <taxon>Eukaryota</taxon>
        <taxon>Fungi</taxon>
        <taxon>Dikarya</taxon>
        <taxon>Basidiomycota</taxon>
        <taxon>Agaricomycotina</taxon>
        <taxon>Agaricomycetes</taxon>
        <taxon>Agaricomycetidae</taxon>
        <taxon>Agaricales</taxon>
        <taxon>Marasmiineae</taxon>
        <taxon>Physalacriaceae</taxon>
        <taxon>Armillaria</taxon>
    </lineage>
</organism>
<dbReference type="PANTHER" id="PTHR43791">
    <property type="entry name" value="PERMEASE-RELATED"/>
    <property type="match status" value="1"/>
</dbReference>
<dbReference type="AlphaFoldDB" id="A0A2H3CFD9"/>
<accession>A0A2H3CFD9</accession>
<dbReference type="FunFam" id="1.20.1250.20:FF:000034">
    <property type="entry name" value="MFS general substrate transporter"/>
    <property type="match status" value="1"/>
</dbReference>
<dbReference type="GO" id="GO:0022857">
    <property type="term" value="F:transmembrane transporter activity"/>
    <property type="evidence" value="ECO:0007669"/>
    <property type="project" value="InterPro"/>
</dbReference>
<evidence type="ECO:0000256" key="6">
    <source>
        <dbReference type="SAM" id="Phobius"/>
    </source>
</evidence>
<feature type="transmembrane region" description="Helical" evidence="6">
    <location>
        <begin position="264"/>
        <end position="285"/>
    </location>
</feature>
<proteinExistence type="predicted"/>
<keyword evidence="4 6" id="KW-1133">Transmembrane helix</keyword>
<dbReference type="STRING" id="1076256.A0A2H3CFD9"/>
<evidence type="ECO:0000256" key="4">
    <source>
        <dbReference type="ARBA" id="ARBA00022989"/>
    </source>
</evidence>
<feature type="transmembrane region" description="Helical" evidence="6">
    <location>
        <begin position="387"/>
        <end position="408"/>
    </location>
</feature>
<feature type="transmembrane region" description="Helical" evidence="6">
    <location>
        <begin position="297"/>
        <end position="318"/>
    </location>
</feature>
<dbReference type="Gene3D" id="1.20.1250.20">
    <property type="entry name" value="MFS general substrate transporter like domains"/>
    <property type="match status" value="2"/>
</dbReference>
<dbReference type="FunFam" id="1.20.1250.20:FF:000013">
    <property type="entry name" value="MFS general substrate transporter"/>
    <property type="match status" value="1"/>
</dbReference>
<feature type="transmembrane region" description="Helical" evidence="6">
    <location>
        <begin position="76"/>
        <end position="94"/>
    </location>
</feature>
<dbReference type="InterPro" id="IPR011701">
    <property type="entry name" value="MFS"/>
</dbReference>
<feature type="transmembrane region" description="Helical" evidence="6">
    <location>
        <begin position="126"/>
        <end position="149"/>
    </location>
</feature>
<dbReference type="Pfam" id="PF07690">
    <property type="entry name" value="MFS_1"/>
    <property type="match status" value="1"/>
</dbReference>
<sequence length="483" mass="54025">MTELEKNGSDAVSEVNFNTDAQEDRRLVRKVDLRLIPILTLLYLLSFLDRSNIGNARIIGLATDIHLSPPAYNTALALYFIAYVIFEVPSNIILKRFNPQIWLPTLTLAWGLVSVGQGLITNQAGLLGIRFLFGVTEAGLFPGSIFLFSMYYQRRERGYRVAIFFGGAALAGAFGGIFAYAVGKMEGVGGRRGWQWIFIIEGILTVVVSLFAYFIVPTWPHTAKFLNDDERSRLLARLKADSDAGHDERFKWFYVRQAISDHLVWGYAFLFHGFSFVLYTLSLFMPTIIVGLGFGSWQAQLMTVPPNALASISIWLTVWLSSKYNLRAPFIIASAIVAIIGYIVLLTAKTPGGQYTGVHFAAAGVYTGNALLLSWPGENVSGQTKRAIAVAMQITIGDLGAVAGVLIYRPEFASHNFRKPHIISIGYLLFAIAVTVYLWVWMSKENRQRALSLENKDLYKEIELSEEERLKLGDRDVNYRYVL</sequence>
<feature type="transmembrane region" description="Helical" evidence="6">
    <location>
        <begin position="420"/>
        <end position="440"/>
    </location>
</feature>
<dbReference type="SUPFAM" id="SSF103473">
    <property type="entry name" value="MFS general substrate transporter"/>
    <property type="match status" value="1"/>
</dbReference>
<dbReference type="InterPro" id="IPR020846">
    <property type="entry name" value="MFS_dom"/>
</dbReference>
<evidence type="ECO:0000256" key="1">
    <source>
        <dbReference type="ARBA" id="ARBA00004141"/>
    </source>
</evidence>
<dbReference type="Proteomes" id="UP000218334">
    <property type="component" value="Unassembled WGS sequence"/>
</dbReference>
<evidence type="ECO:0000313" key="9">
    <source>
        <dbReference type="Proteomes" id="UP000218334"/>
    </source>
</evidence>
<dbReference type="PROSITE" id="PS50850">
    <property type="entry name" value="MFS"/>
    <property type="match status" value="1"/>
</dbReference>
<dbReference type="GO" id="GO:0016020">
    <property type="term" value="C:membrane"/>
    <property type="evidence" value="ECO:0007669"/>
    <property type="project" value="UniProtKB-SubCell"/>
</dbReference>
<keyword evidence="9" id="KW-1185">Reference proteome</keyword>
<gene>
    <name evidence="8" type="ORF">ARMSODRAFT_494660</name>
</gene>
<name>A0A2H3CFD9_9AGAR</name>
<evidence type="ECO:0000256" key="5">
    <source>
        <dbReference type="ARBA" id="ARBA00023136"/>
    </source>
</evidence>
<keyword evidence="5 6" id="KW-0472">Membrane</keyword>
<feature type="transmembrane region" description="Helical" evidence="6">
    <location>
        <begin position="101"/>
        <end position="120"/>
    </location>
</feature>
<feature type="domain" description="Major facilitator superfamily (MFS) profile" evidence="7">
    <location>
        <begin position="35"/>
        <end position="448"/>
    </location>
</feature>
<keyword evidence="3 6" id="KW-0812">Transmembrane</keyword>
<reference evidence="9" key="1">
    <citation type="journal article" date="2017" name="Nat. Ecol. Evol.">
        <title>Genome expansion and lineage-specific genetic innovations in the forest pathogenic fungi Armillaria.</title>
        <authorList>
            <person name="Sipos G."/>
            <person name="Prasanna A.N."/>
            <person name="Walter M.C."/>
            <person name="O'Connor E."/>
            <person name="Balint B."/>
            <person name="Krizsan K."/>
            <person name="Kiss B."/>
            <person name="Hess J."/>
            <person name="Varga T."/>
            <person name="Slot J."/>
            <person name="Riley R."/>
            <person name="Boka B."/>
            <person name="Rigling D."/>
            <person name="Barry K."/>
            <person name="Lee J."/>
            <person name="Mihaltcheva S."/>
            <person name="LaButti K."/>
            <person name="Lipzen A."/>
            <person name="Waldron R."/>
            <person name="Moloney N.M."/>
            <person name="Sperisen C."/>
            <person name="Kredics L."/>
            <person name="Vagvoelgyi C."/>
            <person name="Patrignani A."/>
            <person name="Fitzpatrick D."/>
            <person name="Nagy I."/>
            <person name="Doyle S."/>
            <person name="Anderson J.B."/>
            <person name="Grigoriev I.V."/>
            <person name="Gueldener U."/>
            <person name="Muensterkoetter M."/>
            <person name="Nagy L.G."/>
        </authorList>
    </citation>
    <scope>NUCLEOTIDE SEQUENCE [LARGE SCALE GENOMIC DNA]</scope>
    <source>
        <strain evidence="9">28-4</strain>
    </source>
</reference>
<comment type="subcellular location">
    <subcellularLocation>
        <location evidence="1">Membrane</location>
        <topology evidence="1">Multi-pass membrane protein</topology>
    </subcellularLocation>
</comment>
<dbReference type="PANTHER" id="PTHR43791:SF22">
    <property type="entry name" value="TRANSPORTER, PUTATIVE (AFU_ORTHOLOGUE AFUA_6G11320)-RELATED"/>
    <property type="match status" value="1"/>
</dbReference>
<feature type="transmembrane region" description="Helical" evidence="6">
    <location>
        <begin position="161"/>
        <end position="182"/>
    </location>
</feature>
<evidence type="ECO:0000259" key="7">
    <source>
        <dbReference type="PROSITE" id="PS50850"/>
    </source>
</evidence>
<feature type="transmembrane region" description="Helical" evidence="6">
    <location>
        <begin position="194"/>
        <end position="216"/>
    </location>
</feature>